<gene>
    <name evidence="2" type="ORF">J1784_11985</name>
</gene>
<evidence type="ECO:0000259" key="1">
    <source>
        <dbReference type="Pfam" id="PF00535"/>
    </source>
</evidence>
<dbReference type="InterPro" id="IPR001173">
    <property type="entry name" value="Glyco_trans_2-like"/>
</dbReference>
<feature type="domain" description="Glycosyltransferase 2-like" evidence="1">
    <location>
        <begin position="3"/>
        <end position="170"/>
    </location>
</feature>
<dbReference type="PANTHER" id="PTHR22916">
    <property type="entry name" value="GLYCOSYLTRANSFERASE"/>
    <property type="match status" value="1"/>
</dbReference>
<name>A0ABS6LG47_9GAMM</name>
<dbReference type="Proteomes" id="UP000739284">
    <property type="component" value="Unassembled WGS sequence"/>
</dbReference>
<comment type="caution">
    <text evidence="2">The sequence shown here is derived from an EMBL/GenBank/DDBJ whole genome shotgun (WGS) entry which is preliminary data.</text>
</comment>
<proteinExistence type="predicted"/>
<evidence type="ECO:0000313" key="2">
    <source>
        <dbReference type="EMBL" id="MBU9845728.1"/>
    </source>
</evidence>
<evidence type="ECO:0000313" key="3">
    <source>
        <dbReference type="Proteomes" id="UP000739284"/>
    </source>
</evidence>
<reference evidence="2 3" key="1">
    <citation type="submission" date="2021-03" db="EMBL/GenBank/DDBJ databases">
        <title>Five novel Rahnella species.</title>
        <authorList>
            <person name="Brady C."/>
            <person name="Asselin J."/>
            <person name="Beer S."/>
            <person name="Bruberg M.B."/>
            <person name="Crampton B."/>
            <person name="Venter S."/>
            <person name="Arnold D."/>
            <person name="Denman S."/>
        </authorList>
    </citation>
    <scope>NUCLEOTIDE SEQUENCE [LARGE SCALE GENOMIC DNA]</scope>
    <source>
        <strain evidence="2 3">FRB 231</strain>
    </source>
</reference>
<protein>
    <submittedName>
        <fullName evidence="2">Glycosyltransferase</fullName>
    </submittedName>
</protein>
<dbReference type="RefSeq" id="WP_217149409.1">
    <property type="nucleotide sequence ID" value="NZ_JAFMOY010000125.1"/>
</dbReference>
<dbReference type="EMBL" id="JAFMOY010000125">
    <property type="protein sequence ID" value="MBU9845728.1"/>
    <property type="molecule type" value="Genomic_DNA"/>
</dbReference>
<sequence length="246" mass="28008">MISVCIPTYNGEKYIKEQLASILSQLSLQDEIIISDNYSTDNTLSVIRDINDSRIKIFLFKPDAKLQLKINTLVKVSLNVQNALSKANGDYIYLSDQDDIWLDGRVSETLQLLKSDKASVVVCNCKVIDENNDTLIESYFSYIKPSSSVFRSFHKSSFHGCCMAFNKNVILKASPFPKYAIGHDLWLGIVGSHYGSVYFVEKPLVLYRRHRSTVTTTGFESSRTLYDKVKYRFLIILSIFKGIILK</sequence>
<dbReference type="Pfam" id="PF00535">
    <property type="entry name" value="Glycos_transf_2"/>
    <property type="match status" value="1"/>
</dbReference>
<organism evidence="2 3">
    <name type="scientific">Rahnella ecdela</name>
    <dbReference type="NCBI Taxonomy" id="2816250"/>
    <lineage>
        <taxon>Bacteria</taxon>
        <taxon>Pseudomonadati</taxon>
        <taxon>Pseudomonadota</taxon>
        <taxon>Gammaproteobacteria</taxon>
        <taxon>Enterobacterales</taxon>
        <taxon>Yersiniaceae</taxon>
        <taxon>Rahnella</taxon>
    </lineage>
</organism>
<dbReference type="PANTHER" id="PTHR22916:SF3">
    <property type="entry name" value="UDP-GLCNAC:BETAGAL BETA-1,3-N-ACETYLGLUCOSAMINYLTRANSFERASE-LIKE PROTEIN 1"/>
    <property type="match status" value="1"/>
</dbReference>
<accession>A0ABS6LG47</accession>
<keyword evidence="3" id="KW-1185">Reference proteome</keyword>